<feature type="domain" description="Peptidase M12A" evidence="1">
    <location>
        <begin position="63"/>
        <end position="90"/>
    </location>
</feature>
<dbReference type="Proteomes" id="UP000254259">
    <property type="component" value="Plasmid CBM2636_mp"/>
</dbReference>
<sequence>MVSFTGWGECQAMSRGIRIGISAFESGTVALGQHLDGVRNGMQLRVDFSAFKECAGRNSFCVRATAVHEFGHALGFAHEQNRTDAPDWCKAKHAGDLPDRTVTAYDDQSIMNYCNKAWNNDGMLSDKDIEAVGRLYGARA</sequence>
<organism evidence="2 3">
    <name type="scientific">Cupriavidus taiwanensis</name>
    <dbReference type="NCBI Taxonomy" id="164546"/>
    <lineage>
        <taxon>Bacteria</taxon>
        <taxon>Pseudomonadati</taxon>
        <taxon>Pseudomonadota</taxon>
        <taxon>Betaproteobacteria</taxon>
        <taxon>Burkholderiales</taxon>
        <taxon>Burkholderiaceae</taxon>
        <taxon>Cupriavidus</taxon>
    </lineage>
</organism>
<geneLocation type="plasmid" evidence="3">
    <name>cbm2636_mp</name>
</geneLocation>
<dbReference type="EMBL" id="LT984814">
    <property type="protein sequence ID" value="SPD68623.1"/>
    <property type="molecule type" value="Genomic_DNA"/>
</dbReference>
<evidence type="ECO:0000259" key="1">
    <source>
        <dbReference type="Pfam" id="PF01400"/>
    </source>
</evidence>
<dbReference type="SUPFAM" id="SSF55486">
    <property type="entry name" value="Metalloproteases ('zincins'), catalytic domain"/>
    <property type="match status" value="1"/>
</dbReference>
<dbReference type="Pfam" id="PF01400">
    <property type="entry name" value="Astacin"/>
    <property type="match status" value="1"/>
</dbReference>
<name>A0A9Q7XS36_9BURK</name>
<dbReference type="GO" id="GO:0006508">
    <property type="term" value="P:proteolysis"/>
    <property type="evidence" value="ECO:0007669"/>
    <property type="project" value="InterPro"/>
</dbReference>
<gene>
    <name evidence="2" type="ORF">CBM2636_MP21473</name>
</gene>
<dbReference type="AlphaFoldDB" id="A0A9Q7XS36"/>
<protein>
    <submittedName>
        <fullName evidence="2">Matrixin</fullName>
    </submittedName>
</protein>
<dbReference type="InterPro" id="IPR001506">
    <property type="entry name" value="Peptidase_M12A"/>
</dbReference>
<accession>A0A9Q7XS36</accession>
<dbReference type="Gene3D" id="3.40.390.10">
    <property type="entry name" value="Collagenase (Catalytic Domain)"/>
    <property type="match status" value="1"/>
</dbReference>
<keyword evidence="2" id="KW-0614">Plasmid</keyword>
<dbReference type="GO" id="GO:0004222">
    <property type="term" value="F:metalloendopeptidase activity"/>
    <property type="evidence" value="ECO:0007669"/>
    <property type="project" value="InterPro"/>
</dbReference>
<proteinExistence type="predicted"/>
<evidence type="ECO:0000313" key="3">
    <source>
        <dbReference type="Proteomes" id="UP000254259"/>
    </source>
</evidence>
<evidence type="ECO:0000313" key="2">
    <source>
        <dbReference type="EMBL" id="SPD68623.1"/>
    </source>
</evidence>
<reference evidence="2 3" key="1">
    <citation type="submission" date="2018-01" db="EMBL/GenBank/DDBJ databases">
        <authorList>
            <person name="Clerissi C."/>
        </authorList>
    </citation>
    <scope>NUCLEOTIDE SEQUENCE [LARGE SCALE GENOMIC DNA]</scope>
    <source>
        <strain evidence="2">Cupriavidus taiwanensis SWF 66322</strain>
        <plasmid evidence="3">cbm2636_mp</plasmid>
    </source>
</reference>
<dbReference type="InterPro" id="IPR024079">
    <property type="entry name" value="MetalloPept_cat_dom_sf"/>
</dbReference>
<dbReference type="RefSeq" id="WP_115713850.1">
    <property type="nucleotide sequence ID" value="NZ_LT984814.1"/>
</dbReference>